<dbReference type="InterPro" id="IPR010663">
    <property type="entry name" value="Znf_FPG/IleRS"/>
</dbReference>
<dbReference type="InterPro" id="IPR015887">
    <property type="entry name" value="DNA_glyclase_Znf_dom_DNA_BS"/>
</dbReference>
<keyword evidence="5" id="KW-0227">DNA damage</keyword>
<dbReference type="Gene3D" id="3.20.190.10">
    <property type="entry name" value="MutM-like, N-terminal"/>
    <property type="match status" value="1"/>
</dbReference>
<dbReference type="PANTHER" id="PTHR42697:SF3">
    <property type="entry name" value="ENDONUCLEASE 8 1"/>
    <property type="match status" value="1"/>
</dbReference>
<evidence type="ECO:0000259" key="17">
    <source>
        <dbReference type="PROSITE" id="PS51066"/>
    </source>
</evidence>
<dbReference type="InterPro" id="IPR015886">
    <property type="entry name" value="H2TH_FPG"/>
</dbReference>
<dbReference type="PROSITE" id="PS51066">
    <property type="entry name" value="ZF_FPG_2"/>
    <property type="match status" value="1"/>
</dbReference>
<dbReference type="GO" id="GO:0003684">
    <property type="term" value="F:damaged DNA binding"/>
    <property type="evidence" value="ECO:0007669"/>
    <property type="project" value="InterPro"/>
</dbReference>
<organism evidence="19 20">
    <name type="scientific">Cellulosimicrobium composti</name>
    <dbReference type="NCBI Taxonomy" id="2672572"/>
    <lineage>
        <taxon>Bacteria</taxon>
        <taxon>Bacillati</taxon>
        <taxon>Actinomycetota</taxon>
        <taxon>Actinomycetes</taxon>
        <taxon>Micrococcales</taxon>
        <taxon>Promicromonosporaceae</taxon>
        <taxon>Cellulosimicrobium</taxon>
    </lineage>
</organism>
<feature type="region of interest" description="Disordered" evidence="16">
    <location>
        <begin position="266"/>
        <end position="296"/>
    </location>
</feature>
<feature type="region of interest" description="Disordered" evidence="16">
    <location>
        <begin position="168"/>
        <end position="189"/>
    </location>
</feature>
<feature type="domain" description="Formamidopyrimidine-DNA glycosylase catalytic" evidence="18">
    <location>
        <begin position="2"/>
        <end position="111"/>
    </location>
</feature>
<dbReference type="SUPFAM" id="SSF46946">
    <property type="entry name" value="S13-like H2TH domain"/>
    <property type="match status" value="1"/>
</dbReference>
<gene>
    <name evidence="19" type="ORF">GJV82_16020</name>
</gene>
<keyword evidence="4" id="KW-0479">Metal-binding</keyword>
<evidence type="ECO:0000256" key="9">
    <source>
        <dbReference type="ARBA" id="ARBA00023125"/>
    </source>
</evidence>
<evidence type="ECO:0000256" key="2">
    <source>
        <dbReference type="ARBA" id="ARBA00009409"/>
    </source>
</evidence>
<dbReference type="SMART" id="SM00898">
    <property type="entry name" value="Fapy_DNA_glyco"/>
    <property type="match status" value="1"/>
</dbReference>
<dbReference type="PROSITE" id="PS01242">
    <property type="entry name" value="ZF_FPG_1"/>
    <property type="match status" value="1"/>
</dbReference>
<evidence type="ECO:0000256" key="11">
    <source>
        <dbReference type="ARBA" id="ARBA00023239"/>
    </source>
</evidence>
<dbReference type="InterPro" id="IPR010979">
    <property type="entry name" value="Ribosomal_uS13-like_H2TH"/>
</dbReference>
<dbReference type="InterPro" id="IPR000214">
    <property type="entry name" value="Znf_DNA_glyclase/AP_lyase"/>
</dbReference>
<name>A0A6N7ZMF5_9MICO</name>
<dbReference type="InterPro" id="IPR035937">
    <property type="entry name" value="FPG_N"/>
</dbReference>
<evidence type="ECO:0000256" key="6">
    <source>
        <dbReference type="ARBA" id="ARBA00022771"/>
    </source>
</evidence>
<dbReference type="GO" id="GO:0000703">
    <property type="term" value="F:oxidized pyrimidine nucleobase lesion DNA N-glycosylase activity"/>
    <property type="evidence" value="ECO:0007669"/>
    <property type="project" value="TreeGrafter"/>
</dbReference>
<dbReference type="Proteomes" id="UP000440668">
    <property type="component" value="Unassembled WGS sequence"/>
</dbReference>
<evidence type="ECO:0000256" key="14">
    <source>
        <dbReference type="ARBA" id="ARBA00044632"/>
    </source>
</evidence>
<evidence type="ECO:0000256" key="4">
    <source>
        <dbReference type="ARBA" id="ARBA00022723"/>
    </source>
</evidence>
<evidence type="ECO:0000256" key="13">
    <source>
        <dbReference type="ARBA" id="ARBA00023295"/>
    </source>
</evidence>
<dbReference type="GO" id="GO:0008270">
    <property type="term" value="F:zinc ion binding"/>
    <property type="evidence" value="ECO:0007669"/>
    <property type="project" value="UniProtKB-KW"/>
</dbReference>
<protein>
    <recommendedName>
        <fullName evidence="3">DNA-(apurinic or apyrimidinic site) lyase</fullName>
        <ecNumber evidence="3">4.2.99.18</ecNumber>
    </recommendedName>
</protein>
<comment type="similarity">
    <text evidence="2">Belongs to the FPG family.</text>
</comment>
<feature type="domain" description="FPG-type" evidence="17">
    <location>
        <begin position="305"/>
        <end position="339"/>
    </location>
</feature>
<evidence type="ECO:0000256" key="15">
    <source>
        <dbReference type="PROSITE-ProRule" id="PRU00391"/>
    </source>
</evidence>
<evidence type="ECO:0000256" key="3">
    <source>
        <dbReference type="ARBA" id="ARBA00012720"/>
    </source>
</evidence>
<evidence type="ECO:0000259" key="18">
    <source>
        <dbReference type="PROSITE" id="PS51068"/>
    </source>
</evidence>
<keyword evidence="11" id="KW-0456">Lyase</keyword>
<feature type="compositionally biased region" description="Basic and acidic residues" evidence="16">
    <location>
        <begin position="268"/>
        <end position="277"/>
    </location>
</feature>
<dbReference type="GO" id="GO:0006284">
    <property type="term" value="P:base-excision repair"/>
    <property type="evidence" value="ECO:0007669"/>
    <property type="project" value="InterPro"/>
</dbReference>
<dbReference type="Pfam" id="PF06827">
    <property type="entry name" value="zf-FPG_IleRS"/>
    <property type="match status" value="1"/>
</dbReference>
<dbReference type="EC" id="4.2.99.18" evidence="3"/>
<dbReference type="SUPFAM" id="SSF81624">
    <property type="entry name" value="N-terminal domain of MutM-like DNA repair proteins"/>
    <property type="match status" value="1"/>
</dbReference>
<comment type="caution">
    <text evidence="19">The sequence shown here is derived from an EMBL/GenBank/DDBJ whole genome shotgun (WGS) entry which is preliminary data.</text>
</comment>
<keyword evidence="12" id="KW-0511">Multifunctional enzyme</keyword>
<dbReference type="SUPFAM" id="SSF57716">
    <property type="entry name" value="Glucocorticoid receptor-like (DNA-binding domain)"/>
    <property type="match status" value="1"/>
</dbReference>
<evidence type="ECO:0000256" key="16">
    <source>
        <dbReference type="SAM" id="MobiDB-lite"/>
    </source>
</evidence>
<comment type="cofactor">
    <cofactor evidence="1">
        <name>Zn(2+)</name>
        <dbReference type="ChEBI" id="CHEBI:29105"/>
    </cofactor>
</comment>
<evidence type="ECO:0000256" key="10">
    <source>
        <dbReference type="ARBA" id="ARBA00023204"/>
    </source>
</evidence>
<evidence type="ECO:0000256" key="12">
    <source>
        <dbReference type="ARBA" id="ARBA00023268"/>
    </source>
</evidence>
<keyword evidence="10" id="KW-0234">DNA repair</keyword>
<keyword evidence="8" id="KW-0862">Zinc</keyword>
<dbReference type="Gene3D" id="1.10.8.50">
    <property type="match status" value="1"/>
</dbReference>
<dbReference type="InterPro" id="IPR012319">
    <property type="entry name" value="FPG_cat"/>
</dbReference>
<feature type="compositionally biased region" description="Low complexity" evidence="16">
    <location>
        <begin position="117"/>
        <end position="129"/>
    </location>
</feature>
<evidence type="ECO:0000256" key="1">
    <source>
        <dbReference type="ARBA" id="ARBA00001947"/>
    </source>
</evidence>
<sequence>MPEGHTVHRLARAFGELFTGEALAVSSPQGRFAAGAALLDGHVLVASEAWGKQLFLGFADPAHAGAGRTAPDADDVRWLRVHLGLYGAWTFAGDGSTAVVHAIGAPRRRIGERETVPAGPGEAAEADGAWSPPPPRGAVRVRLVGAHAVADLTGPTACEVVDGAEKRAVEDRLGPDPIRERGPGEPDPRETFVAAVRRSRSPVGLLLMNQDVVAGVGNIYRAESLFRARLDPLRPGRDVPTDDLCALWDDLVVLMRDGTRTGAIVTTRPEDRDRGPDLPDAPGRRRVRQNTDGAPDAVPADEAFYVYHRDGLPCRVCGTPVLLKELAGRNLYWCGVCQA</sequence>
<reference evidence="19 20" key="1">
    <citation type="submission" date="2019-11" db="EMBL/GenBank/DDBJ databases">
        <title>Cellulosimicrobium composti sp. nov. isolated from a compost.</title>
        <authorList>
            <person name="Yang Y."/>
        </authorList>
    </citation>
    <scope>NUCLEOTIDE SEQUENCE [LARGE SCALE GENOMIC DNA]</scope>
    <source>
        <strain evidence="19 20">BIT-GX5</strain>
    </source>
</reference>
<dbReference type="PROSITE" id="PS51068">
    <property type="entry name" value="FPG_CAT"/>
    <property type="match status" value="1"/>
</dbReference>
<evidence type="ECO:0000313" key="20">
    <source>
        <dbReference type="Proteomes" id="UP000440668"/>
    </source>
</evidence>
<dbReference type="AlphaFoldDB" id="A0A6N7ZMF5"/>
<accession>A0A6N7ZMF5</accession>
<evidence type="ECO:0000256" key="7">
    <source>
        <dbReference type="ARBA" id="ARBA00022801"/>
    </source>
</evidence>
<keyword evidence="6 15" id="KW-0863">Zinc-finger</keyword>
<dbReference type="RefSeq" id="WP_318657736.1">
    <property type="nucleotide sequence ID" value="NZ_WMKA01000048.1"/>
</dbReference>
<comment type="catalytic activity">
    <reaction evidence="14">
        <text>2'-deoxyribonucleotide-(2'-deoxyribose 5'-phosphate)-2'-deoxyribonucleotide-DNA = a 3'-end 2'-deoxyribonucleotide-(2,3-dehydro-2,3-deoxyribose 5'-phosphate)-DNA + a 5'-end 5'-phospho-2'-deoxyribonucleoside-DNA + H(+)</text>
        <dbReference type="Rhea" id="RHEA:66592"/>
        <dbReference type="Rhea" id="RHEA-COMP:13180"/>
        <dbReference type="Rhea" id="RHEA-COMP:16897"/>
        <dbReference type="Rhea" id="RHEA-COMP:17067"/>
        <dbReference type="ChEBI" id="CHEBI:15378"/>
        <dbReference type="ChEBI" id="CHEBI:136412"/>
        <dbReference type="ChEBI" id="CHEBI:157695"/>
        <dbReference type="ChEBI" id="CHEBI:167181"/>
        <dbReference type="EC" id="4.2.99.18"/>
    </reaction>
</comment>
<proteinExistence type="inferred from homology"/>
<evidence type="ECO:0000256" key="5">
    <source>
        <dbReference type="ARBA" id="ARBA00022763"/>
    </source>
</evidence>
<keyword evidence="9" id="KW-0238">DNA-binding</keyword>
<keyword evidence="13" id="KW-0326">Glycosidase</keyword>
<dbReference type="SMART" id="SM01232">
    <property type="entry name" value="H2TH"/>
    <property type="match status" value="1"/>
</dbReference>
<keyword evidence="7" id="KW-0378">Hydrolase</keyword>
<dbReference type="GO" id="GO:0140078">
    <property type="term" value="F:class I DNA-(apurinic or apyrimidinic site) endonuclease activity"/>
    <property type="evidence" value="ECO:0007669"/>
    <property type="project" value="UniProtKB-EC"/>
</dbReference>
<feature type="region of interest" description="Disordered" evidence="16">
    <location>
        <begin position="113"/>
        <end position="134"/>
    </location>
</feature>
<evidence type="ECO:0000256" key="8">
    <source>
        <dbReference type="ARBA" id="ARBA00022833"/>
    </source>
</evidence>
<dbReference type="PANTHER" id="PTHR42697">
    <property type="entry name" value="ENDONUCLEASE 8"/>
    <property type="match status" value="1"/>
</dbReference>
<dbReference type="CDD" id="cd08970">
    <property type="entry name" value="AcNei1_N"/>
    <property type="match status" value="1"/>
</dbReference>
<dbReference type="Pfam" id="PF06831">
    <property type="entry name" value="H2TH"/>
    <property type="match status" value="1"/>
</dbReference>
<evidence type="ECO:0000313" key="19">
    <source>
        <dbReference type="EMBL" id="MTG90429.1"/>
    </source>
</evidence>
<dbReference type="EMBL" id="WMKA01000048">
    <property type="protein sequence ID" value="MTG90429.1"/>
    <property type="molecule type" value="Genomic_DNA"/>
</dbReference>